<accession>A0AAD6C8V7</accession>
<evidence type="ECO:0000313" key="1">
    <source>
        <dbReference type="EMBL" id="KAJ5455489.1"/>
    </source>
</evidence>
<organism evidence="1 2">
    <name type="scientific">Penicillium daleae</name>
    <dbReference type="NCBI Taxonomy" id="63821"/>
    <lineage>
        <taxon>Eukaryota</taxon>
        <taxon>Fungi</taxon>
        <taxon>Dikarya</taxon>
        <taxon>Ascomycota</taxon>
        <taxon>Pezizomycotina</taxon>
        <taxon>Eurotiomycetes</taxon>
        <taxon>Eurotiomycetidae</taxon>
        <taxon>Eurotiales</taxon>
        <taxon>Aspergillaceae</taxon>
        <taxon>Penicillium</taxon>
    </lineage>
</organism>
<dbReference type="Proteomes" id="UP001213681">
    <property type="component" value="Unassembled WGS sequence"/>
</dbReference>
<dbReference type="RefSeq" id="XP_056767862.1">
    <property type="nucleotide sequence ID" value="XM_056907135.1"/>
</dbReference>
<dbReference type="EMBL" id="JAPVEA010000004">
    <property type="protein sequence ID" value="KAJ5455489.1"/>
    <property type="molecule type" value="Genomic_DNA"/>
</dbReference>
<evidence type="ECO:0008006" key="3">
    <source>
        <dbReference type="Google" id="ProtNLM"/>
    </source>
</evidence>
<gene>
    <name evidence="1" type="ORF">N7458_003753</name>
</gene>
<dbReference type="GeneID" id="81597378"/>
<reference evidence="1" key="2">
    <citation type="journal article" date="2023" name="IMA Fungus">
        <title>Comparative genomic study of the Penicillium genus elucidates a diverse pangenome and 15 lateral gene transfer events.</title>
        <authorList>
            <person name="Petersen C."/>
            <person name="Sorensen T."/>
            <person name="Nielsen M.R."/>
            <person name="Sondergaard T.E."/>
            <person name="Sorensen J.L."/>
            <person name="Fitzpatrick D.A."/>
            <person name="Frisvad J.C."/>
            <person name="Nielsen K.L."/>
        </authorList>
    </citation>
    <scope>NUCLEOTIDE SEQUENCE</scope>
    <source>
        <strain evidence="1">IBT 16125</strain>
    </source>
</reference>
<sequence>MDQGEDEPTNETLGRIANQESDLRKATASILMQLSTGRIGLSGYLNRINRRESARCNCELGNQTVNHVLLECPLLQNKRDWMRNALSDRGVSLRRDELLARPEARTIVAEFMVRTCLLRQYQTVDPMALGVEECDEK</sequence>
<protein>
    <recommendedName>
        <fullName evidence="3">Reverse transcriptase</fullName>
    </recommendedName>
</protein>
<dbReference type="AlphaFoldDB" id="A0AAD6C8V7"/>
<reference evidence="1" key="1">
    <citation type="submission" date="2022-12" db="EMBL/GenBank/DDBJ databases">
        <authorList>
            <person name="Petersen C."/>
        </authorList>
    </citation>
    <scope>NUCLEOTIDE SEQUENCE</scope>
    <source>
        <strain evidence="1">IBT 16125</strain>
    </source>
</reference>
<comment type="caution">
    <text evidence="1">The sequence shown here is derived from an EMBL/GenBank/DDBJ whole genome shotgun (WGS) entry which is preliminary data.</text>
</comment>
<proteinExistence type="predicted"/>
<evidence type="ECO:0000313" key="2">
    <source>
        <dbReference type="Proteomes" id="UP001213681"/>
    </source>
</evidence>
<keyword evidence="2" id="KW-1185">Reference proteome</keyword>
<name>A0AAD6C8V7_9EURO</name>